<evidence type="ECO:0000256" key="1">
    <source>
        <dbReference type="ARBA" id="ARBA00001970"/>
    </source>
</evidence>
<evidence type="ECO:0000256" key="8">
    <source>
        <dbReference type="ARBA" id="ARBA00022989"/>
    </source>
</evidence>
<evidence type="ECO:0000256" key="6">
    <source>
        <dbReference type="ARBA" id="ARBA00022723"/>
    </source>
</evidence>
<dbReference type="PANTHER" id="PTHR15422:SF45">
    <property type="entry name" value="CYTOCHROME B561 DOMAIN-CONTAINING PROTEIN"/>
    <property type="match status" value="1"/>
</dbReference>
<keyword evidence="5 11" id="KW-0812">Transmembrane</keyword>
<comment type="subcellular location">
    <subcellularLocation>
        <location evidence="2">Membrane</location>
        <topology evidence="2">Multi-pass membrane protein</topology>
    </subcellularLocation>
</comment>
<keyword evidence="8 11" id="KW-1133">Transmembrane helix</keyword>
<dbReference type="AlphaFoldDB" id="A0A1Y1XUD9"/>
<evidence type="ECO:0000256" key="5">
    <source>
        <dbReference type="ARBA" id="ARBA00022692"/>
    </source>
</evidence>
<keyword evidence="10 11" id="KW-0472">Membrane</keyword>
<dbReference type="CDD" id="cd08761">
    <property type="entry name" value="Cyt_b561_CYB561D2_like"/>
    <property type="match status" value="1"/>
</dbReference>
<dbReference type="OrthoDB" id="432881at2759"/>
<keyword evidence="6" id="KW-0479">Metal-binding</keyword>
<evidence type="ECO:0000256" key="9">
    <source>
        <dbReference type="ARBA" id="ARBA00023004"/>
    </source>
</evidence>
<accession>A0A1Y1XUD9</accession>
<keyword evidence="4" id="KW-0349">Heme</keyword>
<comment type="caution">
    <text evidence="13">The sequence shown here is derived from an EMBL/GenBank/DDBJ whole genome shotgun (WGS) entry which is preliminary data.</text>
</comment>
<dbReference type="InterPro" id="IPR006593">
    <property type="entry name" value="Cyt_b561/ferric_Rdtase_TM"/>
</dbReference>
<name>A0A1Y1XUD9_9FUNG</name>
<evidence type="ECO:0000259" key="12">
    <source>
        <dbReference type="PROSITE" id="PS50939"/>
    </source>
</evidence>
<feature type="transmembrane region" description="Helical" evidence="11">
    <location>
        <begin position="167"/>
        <end position="185"/>
    </location>
</feature>
<feature type="transmembrane region" description="Helical" evidence="11">
    <location>
        <begin position="59"/>
        <end position="76"/>
    </location>
</feature>
<protein>
    <recommendedName>
        <fullName evidence="12">Cytochrome b561 domain-containing protein</fullName>
    </recommendedName>
</protein>
<dbReference type="SMART" id="SM00665">
    <property type="entry name" value="B561"/>
    <property type="match status" value="1"/>
</dbReference>
<feature type="transmembrane region" description="Helical" evidence="11">
    <location>
        <begin position="123"/>
        <end position="146"/>
    </location>
</feature>
<dbReference type="EMBL" id="MCFE01000460">
    <property type="protein sequence ID" value="ORX89295.1"/>
    <property type="molecule type" value="Genomic_DNA"/>
</dbReference>
<dbReference type="Pfam" id="PF03188">
    <property type="entry name" value="Cytochrom_B561"/>
    <property type="match status" value="1"/>
</dbReference>
<proteinExistence type="predicted"/>
<feature type="transmembrane region" description="Helical" evidence="11">
    <location>
        <begin position="197"/>
        <end position="216"/>
    </location>
</feature>
<comment type="cofactor">
    <cofactor evidence="1">
        <name>heme b</name>
        <dbReference type="ChEBI" id="CHEBI:60344"/>
    </cofactor>
</comment>
<dbReference type="GO" id="GO:0016020">
    <property type="term" value="C:membrane"/>
    <property type="evidence" value="ECO:0007669"/>
    <property type="project" value="UniProtKB-SubCell"/>
</dbReference>
<dbReference type="Gene3D" id="1.20.120.1770">
    <property type="match status" value="1"/>
</dbReference>
<reference evidence="13 14" key="1">
    <citation type="submission" date="2016-07" db="EMBL/GenBank/DDBJ databases">
        <title>Pervasive Adenine N6-methylation of Active Genes in Fungi.</title>
        <authorList>
            <consortium name="DOE Joint Genome Institute"/>
            <person name="Mondo S.J."/>
            <person name="Dannebaum R.O."/>
            <person name="Kuo R.C."/>
            <person name="Labutti K."/>
            <person name="Haridas S."/>
            <person name="Kuo A."/>
            <person name="Salamov A."/>
            <person name="Ahrendt S.R."/>
            <person name="Lipzen A."/>
            <person name="Sullivan W."/>
            <person name="Andreopoulos W.B."/>
            <person name="Clum A."/>
            <person name="Lindquist E."/>
            <person name="Daum C."/>
            <person name="Ramamoorthy G.K."/>
            <person name="Gryganskyi A."/>
            <person name="Culley D."/>
            <person name="Magnuson J.K."/>
            <person name="James T.Y."/>
            <person name="O'Malley M.A."/>
            <person name="Stajich J.E."/>
            <person name="Spatafora J.W."/>
            <person name="Visel A."/>
            <person name="Grigoriev I.V."/>
        </authorList>
    </citation>
    <scope>NUCLEOTIDE SEQUENCE [LARGE SCALE GENOMIC DNA]</scope>
    <source>
        <strain evidence="13 14">CBS 931.73</strain>
    </source>
</reference>
<organism evidence="13 14">
    <name type="scientific">Basidiobolus meristosporus CBS 931.73</name>
    <dbReference type="NCBI Taxonomy" id="1314790"/>
    <lineage>
        <taxon>Eukaryota</taxon>
        <taxon>Fungi</taxon>
        <taxon>Fungi incertae sedis</taxon>
        <taxon>Zoopagomycota</taxon>
        <taxon>Entomophthoromycotina</taxon>
        <taxon>Basidiobolomycetes</taxon>
        <taxon>Basidiobolales</taxon>
        <taxon>Basidiobolaceae</taxon>
        <taxon>Basidiobolus</taxon>
    </lineage>
</organism>
<dbReference type="Proteomes" id="UP000193498">
    <property type="component" value="Unassembled WGS sequence"/>
</dbReference>
<feature type="domain" description="Cytochrome b561" evidence="12">
    <location>
        <begin position="21"/>
        <end position="220"/>
    </location>
</feature>
<evidence type="ECO:0000256" key="4">
    <source>
        <dbReference type="ARBA" id="ARBA00022617"/>
    </source>
</evidence>
<feature type="transmembrane region" description="Helical" evidence="11">
    <location>
        <begin position="33"/>
        <end position="53"/>
    </location>
</feature>
<dbReference type="PANTHER" id="PTHR15422">
    <property type="entry name" value="OS05G0565100 PROTEIN"/>
    <property type="match status" value="1"/>
</dbReference>
<sequence length="220" mass="24275">MAEQASASTPLLGSPGVAESPTRFGWTFSGIQLLLFTFLVGIGGIIANAKWILFSWHPILMSLALVLVSEAVLLLQKTNSQSKPGATIWHRYIMLGGGALGVTGVAVIFINKMLFSKPHFTSWHGRLGLGAVLLILGQIIFGMALHSFPALFGNQGRARKLYKRHRLLGYFILSILWINSLLGTQSDWMVSHFQQSWVWYPVVALILLGLLSRVRLAHLK</sequence>
<evidence type="ECO:0000256" key="10">
    <source>
        <dbReference type="ARBA" id="ARBA00023136"/>
    </source>
</evidence>
<keyword evidence="3" id="KW-0813">Transport</keyword>
<evidence type="ECO:0000256" key="3">
    <source>
        <dbReference type="ARBA" id="ARBA00022448"/>
    </source>
</evidence>
<feature type="transmembrane region" description="Helical" evidence="11">
    <location>
        <begin position="88"/>
        <end position="111"/>
    </location>
</feature>
<evidence type="ECO:0000313" key="13">
    <source>
        <dbReference type="EMBL" id="ORX89295.1"/>
    </source>
</evidence>
<dbReference type="GO" id="GO:0140575">
    <property type="term" value="F:transmembrane monodehydroascorbate reductase activity"/>
    <property type="evidence" value="ECO:0007669"/>
    <property type="project" value="InterPro"/>
</dbReference>
<gene>
    <name evidence="13" type="ORF">K493DRAFT_267265</name>
</gene>
<evidence type="ECO:0000256" key="2">
    <source>
        <dbReference type="ARBA" id="ARBA00004141"/>
    </source>
</evidence>
<keyword evidence="9" id="KW-0408">Iron</keyword>
<evidence type="ECO:0000313" key="14">
    <source>
        <dbReference type="Proteomes" id="UP000193498"/>
    </source>
</evidence>
<evidence type="ECO:0000256" key="11">
    <source>
        <dbReference type="SAM" id="Phobius"/>
    </source>
</evidence>
<keyword evidence="14" id="KW-1185">Reference proteome</keyword>
<dbReference type="GO" id="GO:0046872">
    <property type="term" value="F:metal ion binding"/>
    <property type="evidence" value="ECO:0007669"/>
    <property type="project" value="UniProtKB-KW"/>
</dbReference>
<evidence type="ECO:0000256" key="7">
    <source>
        <dbReference type="ARBA" id="ARBA00022982"/>
    </source>
</evidence>
<dbReference type="InParanoid" id="A0A1Y1XUD9"/>
<dbReference type="InterPro" id="IPR045150">
    <property type="entry name" value="CYB561D1/2"/>
</dbReference>
<dbReference type="PROSITE" id="PS50939">
    <property type="entry name" value="CYTOCHROME_B561"/>
    <property type="match status" value="1"/>
</dbReference>
<keyword evidence="7" id="KW-0249">Electron transport</keyword>